<dbReference type="AlphaFoldDB" id="A0A7C3VSE4"/>
<evidence type="ECO:0008006" key="2">
    <source>
        <dbReference type="Google" id="ProtNLM"/>
    </source>
</evidence>
<proteinExistence type="predicted"/>
<accession>A0A7C3VSE4</accession>
<protein>
    <recommendedName>
        <fullName evidence="2">CopG family transcriptional regulator</fullName>
    </recommendedName>
</protein>
<organism evidence="1">
    <name type="scientific">Planktothricoides sp. SpSt-374</name>
    <dbReference type="NCBI Taxonomy" id="2282167"/>
    <lineage>
        <taxon>Bacteria</taxon>
        <taxon>Bacillati</taxon>
        <taxon>Cyanobacteriota</taxon>
        <taxon>Cyanophyceae</taxon>
        <taxon>Oscillatoriophycideae</taxon>
        <taxon>Oscillatoriales</taxon>
        <taxon>Oscillatoriaceae</taxon>
        <taxon>Planktothricoides</taxon>
    </lineage>
</organism>
<reference evidence="1" key="1">
    <citation type="journal article" date="2020" name="mSystems">
        <title>Genome- and Community-Level Interaction Insights into Carbon Utilization and Element Cycling Functions of Hydrothermarchaeota in Hydrothermal Sediment.</title>
        <authorList>
            <person name="Zhou Z."/>
            <person name="Liu Y."/>
            <person name="Xu W."/>
            <person name="Pan J."/>
            <person name="Luo Z.H."/>
            <person name="Li M."/>
        </authorList>
    </citation>
    <scope>NUCLEOTIDE SEQUENCE [LARGE SCALE GENOMIC DNA]</scope>
    <source>
        <strain evidence="1">SpSt-374</strain>
    </source>
</reference>
<sequence>MSDVKTITMEISPEEWERLQAEADRLAVPIDTLAQRMLSNGIAQIQPPIDKEKALRALDGLRELAKSLPPTDAVELVRAGREELEQRGIF</sequence>
<evidence type="ECO:0000313" key="1">
    <source>
        <dbReference type="EMBL" id="HGG02651.1"/>
    </source>
</evidence>
<dbReference type="EMBL" id="DSPX01000194">
    <property type="protein sequence ID" value="HGG02651.1"/>
    <property type="molecule type" value="Genomic_DNA"/>
</dbReference>
<gene>
    <name evidence="1" type="ORF">ENR15_18910</name>
</gene>
<name>A0A7C3VSE4_9CYAN</name>
<comment type="caution">
    <text evidence="1">The sequence shown here is derived from an EMBL/GenBank/DDBJ whole genome shotgun (WGS) entry which is preliminary data.</text>
</comment>